<protein>
    <submittedName>
        <fullName evidence="1">Uncharacterized protein</fullName>
    </submittedName>
</protein>
<evidence type="ECO:0000313" key="1">
    <source>
        <dbReference type="EMBL" id="GIY79154.1"/>
    </source>
</evidence>
<reference evidence="1 2" key="1">
    <citation type="submission" date="2021-06" db="EMBL/GenBank/DDBJ databases">
        <title>Caerostris darwini draft genome.</title>
        <authorList>
            <person name="Kono N."/>
            <person name="Arakawa K."/>
        </authorList>
    </citation>
    <scope>NUCLEOTIDE SEQUENCE [LARGE SCALE GENOMIC DNA]</scope>
</reference>
<comment type="caution">
    <text evidence="1">The sequence shown here is derived from an EMBL/GenBank/DDBJ whole genome shotgun (WGS) entry which is preliminary data.</text>
</comment>
<dbReference type="EMBL" id="BPLQ01014340">
    <property type="protein sequence ID" value="GIY79154.1"/>
    <property type="molecule type" value="Genomic_DNA"/>
</dbReference>
<gene>
    <name evidence="1" type="ORF">CDAR_216611</name>
</gene>
<sequence length="68" mass="7727">MLDVKKKFMAPRGPPLRTCSPWCSEVGCLFSMDAKENWSSTILEENSLMKGMFNGHLKLILTSFKFPT</sequence>
<proteinExistence type="predicted"/>
<evidence type="ECO:0000313" key="2">
    <source>
        <dbReference type="Proteomes" id="UP001054837"/>
    </source>
</evidence>
<keyword evidence="2" id="KW-1185">Reference proteome</keyword>
<dbReference type="AlphaFoldDB" id="A0AAV4WB96"/>
<name>A0AAV4WB96_9ARAC</name>
<dbReference type="Proteomes" id="UP001054837">
    <property type="component" value="Unassembled WGS sequence"/>
</dbReference>
<accession>A0AAV4WB96</accession>
<organism evidence="1 2">
    <name type="scientific">Caerostris darwini</name>
    <dbReference type="NCBI Taxonomy" id="1538125"/>
    <lineage>
        <taxon>Eukaryota</taxon>
        <taxon>Metazoa</taxon>
        <taxon>Ecdysozoa</taxon>
        <taxon>Arthropoda</taxon>
        <taxon>Chelicerata</taxon>
        <taxon>Arachnida</taxon>
        <taxon>Araneae</taxon>
        <taxon>Araneomorphae</taxon>
        <taxon>Entelegynae</taxon>
        <taxon>Araneoidea</taxon>
        <taxon>Araneidae</taxon>
        <taxon>Caerostris</taxon>
    </lineage>
</organism>